<keyword evidence="4 6" id="KW-0067">ATP-binding</keyword>
<dbReference type="InterPro" id="IPR027417">
    <property type="entry name" value="P-loop_NTPase"/>
</dbReference>
<dbReference type="EMBL" id="BSEC01000004">
    <property type="protein sequence ID" value="GLI95663.1"/>
    <property type="molecule type" value="Genomic_DNA"/>
</dbReference>
<dbReference type="Pfam" id="PF00005">
    <property type="entry name" value="ABC_tran"/>
    <property type="match status" value="1"/>
</dbReference>
<dbReference type="PROSITE" id="PS00211">
    <property type="entry name" value="ABC_TRANSPORTER_1"/>
    <property type="match status" value="1"/>
</dbReference>
<dbReference type="InterPro" id="IPR051782">
    <property type="entry name" value="ABC_Transporter_VariousFunc"/>
</dbReference>
<dbReference type="CDD" id="cd03230">
    <property type="entry name" value="ABC_DR_subfamily_A"/>
    <property type="match status" value="1"/>
</dbReference>
<evidence type="ECO:0000313" key="6">
    <source>
        <dbReference type="EMBL" id="GLI95663.1"/>
    </source>
</evidence>
<gene>
    <name evidence="6" type="primary">nosF</name>
    <name evidence="6" type="ORF">LMG27198_46550</name>
</gene>
<keyword evidence="2" id="KW-0813">Transport</keyword>
<dbReference type="Gene3D" id="3.40.50.300">
    <property type="entry name" value="P-loop containing nucleotide triphosphate hydrolases"/>
    <property type="match status" value="1"/>
</dbReference>
<sequence>MTPVVELAGVTKRYGAHVAVHDVSYKLDAGKTVALVGHNGAGKSTLIRLMLGVTRPSTGTIRVLGLDPSSGGAAFRNRLGFLPENAMFHPASTGREALDFFAKLKGAATSRNMALLEQVGLAAAADRRIDAYSKGMRQRLGLAQALIGTPEILFLDEPTTGLDPGFRRSFYEILGRLRQSGVTVLLSSHALGELQGAADRVLVLNSGALIADGSVAALRALARLPIKISFRAAREGQGLGPEWQRQGDGKLTRFCEPNEKIAVIKAIAPRLEAKDDLEIEEPSLDDLYAHFLGPEAES</sequence>
<dbReference type="SMART" id="SM00382">
    <property type="entry name" value="AAA"/>
    <property type="match status" value="1"/>
</dbReference>
<dbReference type="Proteomes" id="UP001144323">
    <property type="component" value="Unassembled WGS sequence"/>
</dbReference>
<feature type="domain" description="ABC transporter" evidence="5">
    <location>
        <begin position="5"/>
        <end position="231"/>
    </location>
</feature>
<organism evidence="6 7">
    <name type="scientific">Methylocystis echinoides</name>
    <dbReference type="NCBI Taxonomy" id="29468"/>
    <lineage>
        <taxon>Bacteria</taxon>
        <taxon>Pseudomonadati</taxon>
        <taxon>Pseudomonadota</taxon>
        <taxon>Alphaproteobacteria</taxon>
        <taxon>Hyphomicrobiales</taxon>
        <taxon>Methylocystaceae</taxon>
        <taxon>Methylocystis</taxon>
    </lineage>
</organism>
<dbReference type="RefSeq" id="WP_281806555.1">
    <property type="nucleotide sequence ID" value="NZ_BSEC01000004.1"/>
</dbReference>
<evidence type="ECO:0000313" key="7">
    <source>
        <dbReference type="Proteomes" id="UP001144323"/>
    </source>
</evidence>
<evidence type="ECO:0000256" key="1">
    <source>
        <dbReference type="ARBA" id="ARBA00005417"/>
    </source>
</evidence>
<evidence type="ECO:0000256" key="2">
    <source>
        <dbReference type="ARBA" id="ARBA00022448"/>
    </source>
</evidence>
<name>A0A9W6LUG7_9HYPH</name>
<comment type="similarity">
    <text evidence="1">Belongs to the ABC transporter superfamily.</text>
</comment>
<dbReference type="PANTHER" id="PTHR42939:SF1">
    <property type="entry name" value="ABC TRANSPORTER ATP-BINDING PROTEIN ALBC-RELATED"/>
    <property type="match status" value="1"/>
</dbReference>
<dbReference type="GO" id="GO:0016887">
    <property type="term" value="F:ATP hydrolysis activity"/>
    <property type="evidence" value="ECO:0007669"/>
    <property type="project" value="InterPro"/>
</dbReference>
<keyword evidence="7" id="KW-1185">Reference proteome</keyword>
<accession>A0A9W6LUG7</accession>
<dbReference type="AlphaFoldDB" id="A0A9W6LUG7"/>
<keyword evidence="3" id="KW-0547">Nucleotide-binding</keyword>
<proteinExistence type="inferred from homology"/>
<dbReference type="InterPro" id="IPR017871">
    <property type="entry name" value="ABC_transporter-like_CS"/>
</dbReference>
<evidence type="ECO:0000259" key="5">
    <source>
        <dbReference type="PROSITE" id="PS50893"/>
    </source>
</evidence>
<dbReference type="PANTHER" id="PTHR42939">
    <property type="entry name" value="ABC TRANSPORTER ATP-BINDING PROTEIN ALBC-RELATED"/>
    <property type="match status" value="1"/>
</dbReference>
<dbReference type="InterPro" id="IPR003593">
    <property type="entry name" value="AAA+_ATPase"/>
</dbReference>
<dbReference type="InterPro" id="IPR003439">
    <property type="entry name" value="ABC_transporter-like_ATP-bd"/>
</dbReference>
<dbReference type="PROSITE" id="PS50893">
    <property type="entry name" value="ABC_TRANSPORTER_2"/>
    <property type="match status" value="1"/>
</dbReference>
<evidence type="ECO:0000256" key="4">
    <source>
        <dbReference type="ARBA" id="ARBA00022840"/>
    </source>
</evidence>
<dbReference type="SUPFAM" id="SSF52540">
    <property type="entry name" value="P-loop containing nucleoside triphosphate hydrolases"/>
    <property type="match status" value="1"/>
</dbReference>
<reference evidence="6" key="1">
    <citation type="journal article" date="2023" name="Int. J. Syst. Evol. Microbiol.">
        <title>Methylocystis iwaonis sp. nov., a type II methane-oxidizing bacterium from surface soil of a rice paddy field in Japan, and emended description of the genus Methylocystis (ex Whittenbury et al. 1970) Bowman et al. 1993.</title>
        <authorList>
            <person name="Kaise H."/>
            <person name="Sawadogo J.B."/>
            <person name="Alam M.S."/>
            <person name="Ueno C."/>
            <person name="Dianou D."/>
            <person name="Shinjo R."/>
            <person name="Asakawa S."/>
        </authorList>
    </citation>
    <scope>NUCLEOTIDE SEQUENCE</scope>
    <source>
        <strain evidence="6">LMG27198</strain>
    </source>
</reference>
<protein>
    <submittedName>
        <fullName evidence="6">ABC transporter ATP-binding protein</fullName>
    </submittedName>
</protein>
<dbReference type="GO" id="GO:0005524">
    <property type="term" value="F:ATP binding"/>
    <property type="evidence" value="ECO:0007669"/>
    <property type="project" value="UniProtKB-KW"/>
</dbReference>
<comment type="caution">
    <text evidence="6">The sequence shown here is derived from an EMBL/GenBank/DDBJ whole genome shotgun (WGS) entry which is preliminary data.</text>
</comment>
<evidence type="ECO:0000256" key="3">
    <source>
        <dbReference type="ARBA" id="ARBA00022741"/>
    </source>
</evidence>